<dbReference type="Pfam" id="PF07521">
    <property type="entry name" value="RMMBL"/>
    <property type="match status" value="1"/>
</dbReference>
<protein>
    <submittedName>
        <fullName evidence="8">Ribonuclease J</fullName>
        <ecNumber evidence="8">3.1.-.-</ecNumber>
    </submittedName>
</protein>
<feature type="domain" description="Metallo-beta-lactamase" evidence="7">
    <location>
        <begin position="32"/>
        <end position="227"/>
    </location>
</feature>
<dbReference type="Gene3D" id="3.40.50.10710">
    <property type="entry name" value="Metallo-hydrolase/oxidoreductase"/>
    <property type="match status" value="1"/>
</dbReference>
<dbReference type="GO" id="GO:0003723">
    <property type="term" value="F:RNA binding"/>
    <property type="evidence" value="ECO:0007669"/>
    <property type="project" value="UniProtKB-KW"/>
</dbReference>
<evidence type="ECO:0000256" key="2">
    <source>
        <dbReference type="ARBA" id="ARBA00022723"/>
    </source>
</evidence>
<gene>
    <name evidence="8" type="ORF">HNP71_001143</name>
</gene>
<evidence type="ECO:0000259" key="7">
    <source>
        <dbReference type="SMART" id="SM00849"/>
    </source>
</evidence>
<evidence type="ECO:0000256" key="1">
    <source>
        <dbReference type="ARBA" id="ARBA00022722"/>
    </source>
</evidence>
<keyword evidence="9" id="KW-1185">Reference proteome</keyword>
<evidence type="ECO:0000256" key="6">
    <source>
        <dbReference type="ARBA" id="ARBA00022884"/>
    </source>
</evidence>
<dbReference type="EMBL" id="JACHFJ010000003">
    <property type="protein sequence ID" value="MBB5372892.1"/>
    <property type="molecule type" value="Genomic_DNA"/>
</dbReference>
<sequence length="564" mass="60232">MAKSARKPQPPSGGDAEGAFIFVPLGGTGEIGMNFNLYGCDGAWLAVDCGMGFTGPETPEAEILLPDPAFIAEQRDALLGLVVTHAHEDHIGGIARLWPQLRCPVYATPFAAAVLKRKLAEAGIGREVKLNIVPCGGSFQRGPFSLRYYGFTHSTPEAQALAITTSYGTVLHTGDWKLDPNPVVGPATDEAALRALGDAGVLAMVSDSTNATVEGHSGSEQDVKTSLEALIMDLPGRVAVTCFASNIARLSSIIAAGEAAGRHIALVGRSLHTYLAAAQEAGYLQDLPDFVPEEEIGSIPDENLLLLVTGSQGEPRSALSRIAHDAHRYAVLGEGDTVIFSSRVIPGNELAVRKVRDALTRRGANIITDDDEFTHVSGHPAQEELKRLYALIRPKYIIPTHGEWRHLSTQAGLAQHEGIPSVLVENGDVLQFAPGAPRIVDSVPTGRLVVDGDRILPLKGSVLAARRRMLFNGVVMGSFAVDGRGRVVGTPRISGPGLLDEADGKTRLAYEAEFLEELNDLPKGLRNDDAAFTDAARASLRRITGKRLGKRPLVEVHILRLDNI</sequence>
<evidence type="ECO:0000256" key="5">
    <source>
        <dbReference type="ARBA" id="ARBA00022839"/>
    </source>
</evidence>
<dbReference type="Gene3D" id="3.60.15.10">
    <property type="entry name" value="Ribonuclease Z/Hydroxyacylglutathione hydrolase-like"/>
    <property type="match status" value="1"/>
</dbReference>
<reference evidence="8 9" key="1">
    <citation type="submission" date="2020-08" db="EMBL/GenBank/DDBJ databases">
        <title>Genomic Encyclopedia of Type Strains, Phase IV (KMG-IV): sequencing the most valuable type-strain genomes for metagenomic binning, comparative biology and taxonomic classification.</title>
        <authorList>
            <person name="Goeker M."/>
        </authorList>
    </citation>
    <scope>NUCLEOTIDE SEQUENCE [LARGE SCALE GENOMIC DNA]</scope>
    <source>
        <strain evidence="8 9">DSM 27026</strain>
    </source>
</reference>
<keyword evidence="5" id="KW-0269">Exonuclease</keyword>
<dbReference type="Pfam" id="PF12706">
    <property type="entry name" value="Lactamase_B_2"/>
    <property type="match status" value="1"/>
</dbReference>
<keyword evidence="6" id="KW-0694">RNA-binding</keyword>
<dbReference type="PANTHER" id="PTHR43694:SF1">
    <property type="entry name" value="RIBONUCLEASE J"/>
    <property type="match status" value="1"/>
</dbReference>
<dbReference type="InterPro" id="IPR001279">
    <property type="entry name" value="Metallo-B-lactamas"/>
</dbReference>
<keyword evidence="3 8" id="KW-0378">Hydrolase</keyword>
<evidence type="ECO:0000313" key="8">
    <source>
        <dbReference type="EMBL" id="MBB5372892.1"/>
    </source>
</evidence>
<dbReference type="AlphaFoldDB" id="A0A840VRI9"/>
<keyword evidence="1" id="KW-0540">Nuclease</keyword>
<evidence type="ECO:0000256" key="3">
    <source>
        <dbReference type="ARBA" id="ARBA00022801"/>
    </source>
</evidence>
<proteinExistence type="predicted"/>
<evidence type="ECO:0000313" key="9">
    <source>
        <dbReference type="Proteomes" id="UP000553706"/>
    </source>
</evidence>
<dbReference type="Pfam" id="PF22505">
    <property type="entry name" value="RNase_J_b_CASP"/>
    <property type="match status" value="1"/>
</dbReference>
<dbReference type="InterPro" id="IPR036866">
    <property type="entry name" value="RibonucZ/Hydroxyglut_hydro"/>
</dbReference>
<comment type="caution">
    <text evidence="8">The sequence shown here is derived from an EMBL/GenBank/DDBJ whole genome shotgun (WGS) entry which is preliminary data.</text>
</comment>
<dbReference type="EC" id="3.1.-.-" evidence="8"/>
<evidence type="ECO:0000256" key="4">
    <source>
        <dbReference type="ARBA" id="ARBA00022833"/>
    </source>
</evidence>
<dbReference type="InterPro" id="IPR055132">
    <property type="entry name" value="RNase_J_b_CASP"/>
</dbReference>
<dbReference type="InterPro" id="IPR011108">
    <property type="entry name" value="RMMBL"/>
</dbReference>
<organism evidence="8 9">
    <name type="scientific">Acidocella aromatica</name>
    <dbReference type="NCBI Taxonomy" id="1303579"/>
    <lineage>
        <taxon>Bacteria</taxon>
        <taxon>Pseudomonadati</taxon>
        <taxon>Pseudomonadota</taxon>
        <taxon>Alphaproteobacteria</taxon>
        <taxon>Acetobacterales</taxon>
        <taxon>Acidocellaceae</taxon>
        <taxon>Acidocella</taxon>
    </lineage>
</organism>
<name>A0A840VRI9_9PROT</name>
<dbReference type="Proteomes" id="UP000553706">
    <property type="component" value="Unassembled WGS sequence"/>
</dbReference>
<dbReference type="SUPFAM" id="SSF56281">
    <property type="entry name" value="Metallo-hydrolase/oxidoreductase"/>
    <property type="match status" value="1"/>
</dbReference>
<dbReference type="GO" id="GO:0004527">
    <property type="term" value="F:exonuclease activity"/>
    <property type="evidence" value="ECO:0007669"/>
    <property type="project" value="UniProtKB-KW"/>
</dbReference>
<accession>A0A840VRI9</accession>
<dbReference type="InterPro" id="IPR042173">
    <property type="entry name" value="RNase_J_2"/>
</dbReference>
<keyword evidence="2" id="KW-0479">Metal-binding</keyword>
<dbReference type="CDD" id="cd07714">
    <property type="entry name" value="RNaseJ_MBL-fold"/>
    <property type="match status" value="1"/>
</dbReference>
<keyword evidence="4" id="KW-0862">Zinc</keyword>
<dbReference type="SMART" id="SM00849">
    <property type="entry name" value="Lactamase_B"/>
    <property type="match status" value="1"/>
</dbReference>
<dbReference type="Gene3D" id="3.10.20.580">
    <property type="match status" value="1"/>
</dbReference>
<dbReference type="PANTHER" id="PTHR43694">
    <property type="entry name" value="RIBONUCLEASE J"/>
    <property type="match status" value="1"/>
</dbReference>
<dbReference type="GO" id="GO:0046872">
    <property type="term" value="F:metal ion binding"/>
    <property type="evidence" value="ECO:0007669"/>
    <property type="project" value="UniProtKB-KW"/>
</dbReference>